<comment type="similarity">
    <text evidence="5 17">Belongs to the MurB family.</text>
</comment>
<evidence type="ECO:0000256" key="11">
    <source>
        <dbReference type="ARBA" id="ARBA00022960"/>
    </source>
</evidence>
<dbReference type="PANTHER" id="PTHR21071:SF4">
    <property type="entry name" value="UDP-N-ACETYLENOLPYRUVOYLGLUCOSAMINE REDUCTASE"/>
    <property type="match status" value="1"/>
</dbReference>
<feature type="active site" description="Proton donor" evidence="17">
    <location>
        <position position="268"/>
    </location>
</feature>
<keyword evidence="10 17" id="KW-0521">NADP</keyword>
<evidence type="ECO:0000259" key="18">
    <source>
        <dbReference type="PROSITE" id="PS51387"/>
    </source>
</evidence>
<keyword evidence="11 17" id="KW-0133">Cell shape</keyword>
<comment type="pathway">
    <text evidence="4 17">Cell wall biogenesis; peptidoglycan biosynthesis.</text>
</comment>
<dbReference type="Proteomes" id="UP000636956">
    <property type="component" value="Unassembled WGS sequence"/>
</dbReference>
<dbReference type="InterPro" id="IPR011601">
    <property type="entry name" value="MurB_C"/>
</dbReference>
<feature type="domain" description="FAD-binding PCMH-type" evidence="18">
    <location>
        <begin position="14"/>
        <end position="204"/>
    </location>
</feature>
<dbReference type="GO" id="GO:0008360">
    <property type="term" value="P:regulation of cell shape"/>
    <property type="evidence" value="ECO:0007669"/>
    <property type="project" value="UniProtKB-KW"/>
</dbReference>
<organism evidence="19 20">
    <name type="scientific">Agromyces bauzanensis</name>
    <dbReference type="NCBI Taxonomy" id="1308924"/>
    <lineage>
        <taxon>Bacteria</taxon>
        <taxon>Bacillati</taxon>
        <taxon>Actinomycetota</taxon>
        <taxon>Actinomycetes</taxon>
        <taxon>Micrococcales</taxon>
        <taxon>Microbacteriaceae</taxon>
        <taxon>Agromyces</taxon>
    </lineage>
</organism>
<keyword evidence="9 17" id="KW-0274">FAD</keyword>
<keyword evidence="8 17" id="KW-0285">Flavoprotein</keyword>
<dbReference type="GO" id="GO:0005829">
    <property type="term" value="C:cytosol"/>
    <property type="evidence" value="ECO:0007669"/>
    <property type="project" value="TreeGrafter"/>
</dbReference>
<evidence type="ECO:0000256" key="6">
    <source>
        <dbReference type="ARBA" id="ARBA00022490"/>
    </source>
</evidence>
<evidence type="ECO:0000313" key="19">
    <source>
        <dbReference type="EMBL" id="GGJ83906.1"/>
    </source>
</evidence>
<evidence type="ECO:0000256" key="8">
    <source>
        <dbReference type="ARBA" id="ARBA00022630"/>
    </source>
</evidence>
<keyword evidence="20" id="KW-1185">Reference proteome</keyword>
<dbReference type="GO" id="GO:0009252">
    <property type="term" value="P:peptidoglycan biosynthetic process"/>
    <property type="evidence" value="ECO:0007669"/>
    <property type="project" value="UniProtKB-UniRule"/>
</dbReference>
<dbReference type="InterPro" id="IPR016166">
    <property type="entry name" value="FAD-bd_PCMH"/>
</dbReference>
<dbReference type="InterPro" id="IPR036635">
    <property type="entry name" value="MurB_C_sf"/>
</dbReference>
<evidence type="ECO:0000256" key="13">
    <source>
        <dbReference type="ARBA" id="ARBA00023002"/>
    </source>
</evidence>
<comment type="cofactor">
    <cofactor evidence="1 17">
        <name>FAD</name>
        <dbReference type="ChEBI" id="CHEBI:57692"/>
    </cofactor>
</comment>
<dbReference type="InterPro" id="IPR006094">
    <property type="entry name" value="Oxid_FAD_bind_N"/>
</dbReference>
<comment type="subcellular location">
    <subcellularLocation>
        <location evidence="3 17">Cytoplasm</location>
    </subcellularLocation>
</comment>
<dbReference type="GO" id="GO:0008762">
    <property type="term" value="F:UDP-N-acetylmuramate dehydrogenase activity"/>
    <property type="evidence" value="ECO:0007669"/>
    <property type="project" value="UniProtKB-UniRule"/>
</dbReference>
<dbReference type="Gene3D" id="3.30.43.10">
    <property type="entry name" value="Uridine Diphospho-n-acetylenolpyruvylglucosamine Reductase, domain 2"/>
    <property type="match status" value="1"/>
</dbReference>
<keyword evidence="13 17" id="KW-0560">Oxidoreductase</keyword>
<protein>
    <recommendedName>
        <fullName evidence="17">UDP-N-acetylenolpyruvoylglucosamine reductase</fullName>
        <ecNumber evidence="17">1.3.1.98</ecNumber>
    </recommendedName>
    <alternativeName>
        <fullName evidence="17">UDP-N-acetylmuramate dehydrogenase</fullName>
    </alternativeName>
</protein>
<feature type="active site" evidence="17">
    <location>
        <position position="182"/>
    </location>
</feature>
<dbReference type="SUPFAM" id="SSF56194">
    <property type="entry name" value="Uridine diphospho-N-Acetylenolpyruvylglucosamine reductase, MurB, C-terminal domain"/>
    <property type="match status" value="1"/>
</dbReference>
<dbReference type="EC" id="1.3.1.98" evidence="17"/>
<dbReference type="GO" id="GO:0071949">
    <property type="term" value="F:FAD binding"/>
    <property type="evidence" value="ECO:0007669"/>
    <property type="project" value="InterPro"/>
</dbReference>
<comment type="caution">
    <text evidence="19">The sequence shown here is derived from an EMBL/GenBank/DDBJ whole genome shotgun (WGS) entry which is preliminary data.</text>
</comment>
<comment type="function">
    <text evidence="2 17">Cell wall formation.</text>
</comment>
<evidence type="ECO:0000256" key="4">
    <source>
        <dbReference type="ARBA" id="ARBA00004752"/>
    </source>
</evidence>
<dbReference type="InterPro" id="IPR003170">
    <property type="entry name" value="MurB"/>
</dbReference>
<keyword evidence="7 17" id="KW-0132">Cell division</keyword>
<evidence type="ECO:0000256" key="14">
    <source>
        <dbReference type="ARBA" id="ARBA00023306"/>
    </source>
</evidence>
<dbReference type="NCBIfam" id="NF010478">
    <property type="entry name" value="PRK13903.1"/>
    <property type="match status" value="1"/>
</dbReference>
<dbReference type="InterPro" id="IPR036318">
    <property type="entry name" value="FAD-bd_PCMH-like_sf"/>
</dbReference>
<evidence type="ECO:0000256" key="5">
    <source>
        <dbReference type="ARBA" id="ARBA00010485"/>
    </source>
</evidence>
<dbReference type="Gene3D" id="3.30.465.10">
    <property type="match status" value="1"/>
</dbReference>
<proteinExistence type="inferred from homology"/>
<keyword evidence="15 17" id="KW-0961">Cell wall biogenesis/degradation</keyword>
<dbReference type="Gene3D" id="3.90.78.10">
    <property type="entry name" value="UDP-N-acetylenolpyruvoylglucosamine reductase, C-terminal domain"/>
    <property type="match status" value="1"/>
</dbReference>
<evidence type="ECO:0000256" key="2">
    <source>
        <dbReference type="ARBA" id="ARBA00003921"/>
    </source>
</evidence>
<dbReference type="InterPro" id="IPR016169">
    <property type="entry name" value="FAD-bd_PCMH_sub2"/>
</dbReference>
<evidence type="ECO:0000256" key="10">
    <source>
        <dbReference type="ARBA" id="ARBA00022857"/>
    </source>
</evidence>
<name>A0A917PM22_9MICO</name>
<dbReference type="InterPro" id="IPR016167">
    <property type="entry name" value="FAD-bd_PCMH_sub1"/>
</dbReference>
<evidence type="ECO:0000256" key="16">
    <source>
        <dbReference type="ARBA" id="ARBA00048914"/>
    </source>
</evidence>
<comment type="catalytic activity">
    <reaction evidence="16 17">
        <text>UDP-N-acetyl-alpha-D-muramate + NADP(+) = UDP-N-acetyl-3-O-(1-carboxyvinyl)-alpha-D-glucosamine + NADPH + H(+)</text>
        <dbReference type="Rhea" id="RHEA:12248"/>
        <dbReference type="ChEBI" id="CHEBI:15378"/>
        <dbReference type="ChEBI" id="CHEBI:57783"/>
        <dbReference type="ChEBI" id="CHEBI:58349"/>
        <dbReference type="ChEBI" id="CHEBI:68483"/>
        <dbReference type="ChEBI" id="CHEBI:70757"/>
        <dbReference type="EC" id="1.3.1.98"/>
    </reaction>
</comment>
<accession>A0A917PM22</accession>
<evidence type="ECO:0000256" key="17">
    <source>
        <dbReference type="HAMAP-Rule" id="MF_00037"/>
    </source>
</evidence>
<evidence type="ECO:0000256" key="7">
    <source>
        <dbReference type="ARBA" id="ARBA00022618"/>
    </source>
</evidence>
<reference evidence="19" key="1">
    <citation type="journal article" date="2014" name="Int. J. Syst. Evol. Microbiol.">
        <title>Complete genome sequence of Corynebacterium casei LMG S-19264T (=DSM 44701T), isolated from a smear-ripened cheese.</title>
        <authorList>
            <consortium name="US DOE Joint Genome Institute (JGI-PGF)"/>
            <person name="Walter F."/>
            <person name="Albersmeier A."/>
            <person name="Kalinowski J."/>
            <person name="Ruckert C."/>
        </authorList>
    </citation>
    <scope>NUCLEOTIDE SEQUENCE</scope>
    <source>
        <strain evidence="19">CGMCC 1.8984</strain>
    </source>
</reference>
<sequence>MTADIPFSEFTTLRVGGPIRRLATASTQADLVDLAVEAWHEGEPWLVLGGGSNLLIGDDGFDGTVIRVATKGIEVLPSPYVPPDSPPSAAPNALDAPARGTVRVRVQAGENWDDLVAWTVEHGYSGIEALSGIPGSVGAAPVQNIGAYGQELESTLVVIEFLEEGADVPRRMSAAELELGYRTSVLKRRLRGVVVSVELRLHDTAAERAVLGEPLGQPIAYGQLADALHVNLGDRVPIARVRAAVLALRASKGMVLDPSDPDSVSAGSFFTNPMVTERVARTLPGDAPRWYLEEDRADEVVSIAAGGLDESPLDQFFTHQASLAASGGAAGAAPSEPLVKLSAAWLIEHSGIRRGFALPGSRAAISTKHTLALTNRGGASAEEVAQLARFVQSRVQSEFGIMLRPEPVLIGVEL</sequence>
<keyword evidence="12 17" id="KW-0573">Peptidoglycan synthesis</keyword>
<gene>
    <name evidence="17 19" type="primary">murB</name>
    <name evidence="19" type="ORF">GCM10011372_22830</name>
</gene>
<feature type="active site" evidence="17">
    <location>
        <position position="406"/>
    </location>
</feature>
<dbReference type="RefSeq" id="WP_188743564.1">
    <property type="nucleotide sequence ID" value="NZ_BAABFW010000006.1"/>
</dbReference>
<dbReference type="HAMAP" id="MF_00037">
    <property type="entry name" value="MurB"/>
    <property type="match status" value="1"/>
</dbReference>
<reference evidence="19" key="2">
    <citation type="submission" date="2020-09" db="EMBL/GenBank/DDBJ databases">
        <authorList>
            <person name="Sun Q."/>
            <person name="Zhou Y."/>
        </authorList>
    </citation>
    <scope>NUCLEOTIDE SEQUENCE</scope>
    <source>
        <strain evidence="19">CGMCC 1.8984</strain>
    </source>
</reference>
<dbReference type="EMBL" id="BMMD01000012">
    <property type="protein sequence ID" value="GGJ83906.1"/>
    <property type="molecule type" value="Genomic_DNA"/>
</dbReference>
<evidence type="ECO:0000256" key="1">
    <source>
        <dbReference type="ARBA" id="ARBA00001974"/>
    </source>
</evidence>
<keyword evidence="6 17" id="KW-0963">Cytoplasm</keyword>
<dbReference type="GO" id="GO:0071555">
    <property type="term" value="P:cell wall organization"/>
    <property type="evidence" value="ECO:0007669"/>
    <property type="project" value="UniProtKB-KW"/>
</dbReference>
<dbReference type="PROSITE" id="PS51387">
    <property type="entry name" value="FAD_PCMH"/>
    <property type="match status" value="1"/>
</dbReference>
<keyword evidence="14 17" id="KW-0131">Cell cycle</keyword>
<dbReference type="PANTHER" id="PTHR21071">
    <property type="entry name" value="UDP-N-ACETYLENOLPYRUVOYLGLUCOSAMINE REDUCTASE"/>
    <property type="match status" value="1"/>
</dbReference>
<dbReference type="GO" id="GO:0051301">
    <property type="term" value="P:cell division"/>
    <property type="evidence" value="ECO:0007669"/>
    <property type="project" value="UniProtKB-KW"/>
</dbReference>
<dbReference type="Pfam" id="PF01565">
    <property type="entry name" value="FAD_binding_4"/>
    <property type="match status" value="1"/>
</dbReference>
<evidence type="ECO:0000256" key="15">
    <source>
        <dbReference type="ARBA" id="ARBA00023316"/>
    </source>
</evidence>
<evidence type="ECO:0000256" key="12">
    <source>
        <dbReference type="ARBA" id="ARBA00022984"/>
    </source>
</evidence>
<evidence type="ECO:0000313" key="20">
    <source>
        <dbReference type="Proteomes" id="UP000636956"/>
    </source>
</evidence>
<evidence type="ECO:0000256" key="3">
    <source>
        <dbReference type="ARBA" id="ARBA00004496"/>
    </source>
</evidence>
<dbReference type="SUPFAM" id="SSF56176">
    <property type="entry name" value="FAD-binding/transporter-associated domain-like"/>
    <property type="match status" value="1"/>
</dbReference>
<evidence type="ECO:0000256" key="9">
    <source>
        <dbReference type="ARBA" id="ARBA00022827"/>
    </source>
</evidence>
<dbReference type="AlphaFoldDB" id="A0A917PM22"/>
<dbReference type="Pfam" id="PF02873">
    <property type="entry name" value="MurB_C"/>
    <property type="match status" value="1"/>
</dbReference>